<keyword evidence="4" id="KW-0808">Transferase</keyword>
<accession>D3E319</accession>
<comment type="similarity">
    <text evidence="2">Belongs to the CDP-glycerol glycerophosphotransferase family.</text>
</comment>
<dbReference type="PATRIC" id="fig|634498.28.peg.1080"/>
<keyword evidence="8" id="KW-1185">Reference proteome</keyword>
<dbReference type="PANTHER" id="PTHR37316:SF2">
    <property type="entry name" value="TEICHOIC ACID RIBITOL-PHOSPHATE POLYMERASE TARK"/>
    <property type="match status" value="1"/>
</dbReference>
<dbReference type="InterPro" id="IPR007554">
    <property type="entry name" value="Glycerophosphate_synth"/>
</dbReference>
<dbReference type="Proteomes" id="UP000008680">
    <property type="component" value="Chromosome"/>
</dbReference>
<dbReference type="Gene3D" id="3.40.50.12580">
    <property type="match status" value="1"/>
</dbReference>
<evidence type="ECO:0000256" key="2">
    <source>
        <dbReference type="ARBA" id="ARBA00010488"/>
    </source>
</evidence>
<dbReference type="GO" id="GO:0047355">
    <property type="term" value="F:CDP-glycerol glycerophosphotransferase activity"/>
    <property type="evidence" value="ECO:0007669"/>
    <property type="project" value="InterPro"/>
</dbReference>
<dbReference type="AlphaFoldDB" id="D3E319"/>
<evidence type="ECO:0000313" key="7">
    <source>
        <dbReference type="EMBL" id="ADC46930.1"/>
    </source>
</evidence>
<name>D3E319_METRM</name>
<gene>
    <name evidence="7" type="ordered locus">mru_1079</name>
</gene>
<dbReference type="InterPro" id="IPR043149">
    <property type="entry name" value="TagF_N"/>
</dbReference>
<keyword evidence="3" id="KW-1003">Cell membrane</keyword>
<dbReference type="eggNOG" id="arCOG04827">
    <property type="taxonomic scope" value="Archaea"/>
</dbReference>
<dbReference type="KEGG" id="mru:mru_1079"/>
<dbReference type="Gene3D" id="3.40.50.11820">
    <property type="match status" value="1"/>
</dbReference>
<dbReference type="PANTHER" id="PTHR37316">
    <property type="entry name" value="TEICHOIC ACID GLYCEROL-PHOSPHATE PRIMASE"/>
    <property type="match status" value="1"/>
</dbReference>
<sequence length="338" mass="40438">MRYIADELKGRKTSDGKPYEFEFIPKDEFSLSNMKKLATSKYIFLTDNFFALAFMRFNKKTKLIQLWHGTGIFKKFGYDLLEDEQKKTMLKFSNKITNLMVSSHNVIDIYARNFAIDKSKVLPLGIPRNDYYSPEHLDEDYVRQLRGEFEQRYPNLRGKKIVLYAPTFREDPKYNAVFNYFDIEKFIDELGDDYILCIKLHPNYNKFADSANRIDLDELTDTYNIVNFTEYKDEQKLFLISNILITDYSSVMVEYTLLNRPIILFAYDLDNYLENERGFYFDYRKEVPGRIVKDTDELVRVIREKDFNLSNLKEFAEFQFDYFDAYSSKRILDYVLEE</sequence>
<keyword evidence="6" id="KW-0472">Membrane</keyword>
<evidence type="ECO:0000256" key="1">
    <source>
        <dbReference type="ARBA" id="ARBA00004202"/>
    </source>
</evidence>
<evidence type="ECO:0000256" key="4">
    <source>
        <dbReference type="ARBA" id="ARBA00022679"/>
    </source>
</evidence>
<dbReference type="SUPFAM" id="SSF53756">
    <property type="entry name" value="UDP-Glycosyltransferase/glycogen phosphorylase"/>
    <property type="match status" value="1"/>
</dbReference>
<evidence type="ECO:0000256" key="6">
    <source>
        <dbReference type="ARBA" id="ARBA00023136"/>
    </source>
</evidence>
<organism evidence="7 8">
    <name type="scientific">Methanobrevibacter ruminantium (strain ATCC 35063 / DSM 1093 / JCM 13430 / OCM 146 / M1)</name>
    <name type="common">Methanobacterium ruminantium</name>
    <dbReference type="NCBI Taxonomy" id="634498"/>
    <lineage>
        <taxon>Archaea</taxon>
        <taxon>Methanobacteriati</taxon>
        <taxon>Methanobacteriota</taxon>
        <taxon>Methanomada group</taxon>
        <taxon>Methanobacteria</taxon>
        <taxon>Methanobacteriales</taxon>
        <taxon>Methanobacteriaceae</taxon>
        <taxon>Methanobrevibacter</taxon>
    </lineage>
</organism>
<evidence type="ECO:0000256" key="3">
    <source>
        <dbReference type="ARBA" id="ARBA00022475"/>
    </source>
</evidence>
<reference evidence="7 8" key="1">
    <citation type="journal article" date="2010" name="PLoS ONE">
        <title>The genome sequence of the rumen methanogen Methanobrevibacter ruminantium reveals new possibilities for controlling ruminant methane emissions.</title>
        <authorList>
            <person name="Leahy S.C."/>
            <person name="Kelly W.J."/>
            <person name="Altermann E."/>
            <person name="Ronimus R.S."/>
            <person name="Yeoman C.J."/>
            <person name="Pacheco D.M."/>
            <person name="Li D."/>
            <person name="Kong Z."/>
            <person name="McTavish S."/>
            <person name="Sang C."/>
            <person name="Lambie S.C."/>
            <person name="Janssen P.H."/>
            <person name="Dey D."/>
            <person name="Attwood G.T."/>
        </authorList>
    </citation>
    <scope>NUCLEOTIDE SEQUENCE [LARGE SCALE GENOMIC DNA]</scope>
    <source>
        <strain evidence="8">ATCC 35063 / DSM 1093 / JCM 13430 / OCM 146 / M1</strain>
    </source>
</reference>
<comment type="subcellular location">
    <subcellularLocation>
        <location evidence="1">Cell membrane</location>
        <topology evidence="1">Peripheral membrane protein</topology>
    </subcellularLocation>
</comment>
<dbReference type="Pfam" id="PF04464">
    <property type="entry name" value="Glyphos_transf"/>
    <property type="match status" value="1"/>
</dbReference>
<proteinExistence type="inferred from homology"/>
<dbReference type="EMBL" id="CP001719">
    <property type="protein sequence ID" value="ADC46930.1"/>
    <property type="molecule type" value="Genomic_DNA"/>
</dbReference>
<evidence type="ECO:0000313" key="8">
    <source>
        <dbReference type="Proteomes" id="UP000008680"/>
    </source>
</evidence>
<dbReference type="GO" id="GO:0005886">
    <property type="term" value="C:plasma membrane"/>
    <property type="evidence" value="ECO:0007669"/>
    <property type="project" value="UniProtKB-SubCell"/>
</dbReference>
<dbReference type="InterPro" id="IPR043148">
    <property type="entry name" value="TagF_C"/>
</dbReference>
<dbReference type="STRING" id="634498.mru_1079"/>
<evidence type="ECO:0000256" key="5">
    <source>
        <dbReference type="ARBA" id="ARBA00022944"/>
    </source>
</evidence>
<keyword evidence="5" id="KW-0777">Teichoic acid biosynthesis</keyword>
<protein>
    <submittedName>
        <fullName evidence="7">CDP-glycerol:poly(Glycerophosphate) glycerophosphotransferase</fullName>
    </submittedName>
</protein>
<dbReference type="HOGENOM" id="CLU_029598_0_1_2"/>
<dbReference type="InterPro" id="IPR051612">
    <property type="entry name" value="Teichoic_Acid_Biosynth"/>
</dbReference>